<dbReference type="InterPro" id="IPR036383">
    <property type="entry name" value="TSP1_rpt_sf"/>
</dbReference>
<dbReference type="AlphaFoldDB" id="A0A7R9BWM7"/>
<keyword evidence="10" id="KW-1185">Reference proteome</keyword>
<protein>
    <recommendedName>
        <fullName evidence="8">G-protein coupled receptors family 2 profile 2 domain-containing protein</fullName>
    </recommendedName>
</protein>
<dbReference type="InterPro" id="IPR017981">
    <property type="entry name" value="GPCR_2-like_7TM"/>
</dbReference>
<feature type="chain" id="PRO_5036403088" description="G-protein coupled receptors family 2 profile 2 domain-containing protein" evidence="7">
    <location>
        <begin position="24"/>
        <end position="487"/>
    </location>
</feature>
<dbReference type="PANTHER" id="PTHR12011:SF347">
    <property type="entry name" value="FI21270P1-RELATED"/>
    <property type="match status" value="1"/>
</dbReference>
<evidence type="ECO:0000256" key="2">
    <source>
        <dbReference type="ARBA" id="ARBA00022692"/>
    </source>
</evidence>
<feature type="transmembrane region" description="Helical" evidence="6">
    <location>
        <begin position="221"/>
        <end position="242"/>
    </location>
</feature>
<feature type="transmembrane region" description="Helical" evidence="6">
    <location>
        <begin position="363"/>
        <end position="383"/>
    </location>
</feature>
<dbReference type="InterPro" id="IPR000832">
    <property type="entry name" value="GPCR_2_secretin-like"/>
</dbReference>
<dbReference type="Gene3D" id="1.20.1070.10">
    <property type="entry name" value="Rhodopsin 7-helix transmembrane proteins"/>
    <property type="match status" value="1"/>
</dbReference>
<dbReference type="EMBL" id="OA886613">
    <property type="protein sequence ID" value="CAD7282947.1"/>
    <property type="molecule type" value="Genomic_DNA"/>
</dbReference>
<evidence type="ECO:0000259" key="8">
    <source>
        <dbReference type="PROSITE" id="PS50261"/>
    </source>
</evidence>
<dbReference type="PROSITE" id="PS50261">
    <property type="entry name" value="G_PROTEIN_RECEP_F2_4"/>
    <property type="match status" value="1"/>
</dbReference>
<dbReference type="Pfam" id="PF00090">
    <property type="entry name" value="TSP_1"/>
    <property type="match status" value="2"/>
</dbReference>
<reference evidence="9" key="1">
    <citation type="submission" date="2020-11" db="EMBL/GenBank/DDBJ databases">
        <authorList>
            <person name="Tran Van P."/>
        </authorList>
    </citation>
    <scope>NUCLEOTIDE SEQUENCE</scope>
</reference>
<feature type="transmembrane region" description="Helical" evidence="6">
    <location>
        <begin position="404"/>
        <end position="423"/>
    </location>
</feature>
<keyword evidence="7" id="KW-0732">Signal</keyword>
<dbReference type="Gene3D" id="2.20.100.10">
    <property type="entry name" value="Thrombospondin type-1 (TSP1) repeat"/>
    <property type="match status" value="1"/>
</dbReference>
<dbReference type="GO" id="GO:0005886">
    <property type="term" value="C:plasma membrane"/>
    <property type="evidence" value="ECO:0007669"/>
    <property type="project" value="TreeGrafter"/>
</dbReference>
<accession>A0A7R9BWM7</accession>
<dbReference type="EMBL" id="CAJPEX010004576">
    <property type="protein sequence ID" value="CAG0923099.1"/>
    <property type="molecule type" value="Genomic_DNA"/>
</dbReference>
<comment type="subcellular location">
    <subcellularLocation>
        <location evidence="1">Membrane</location>
        <topology evidence="1">Multi-pass membrane protein</topology>
    </subcellularLocation>
</comment>
<feature type="transmembrane region" description="Helical" evidence="6">
    <location>
        <begin position="282"/>
        <end position="309"/>
    </location>
</feature>
<dbReference type="GO" id="GO:0004930">
    <property type="term" value="F:G protein-coupled receptor activity"/>
    <property type="evidence" value="ECO:0007669"/>
    <property type="project" value="InterPro"/>
</dbReference>
<dbReference type="PANTHER" id="PTHR12011">
    <property type="entry name" value="ADHESION G-PROTEIN COUPLED RECEPTOR"/>
    <property type="match status" value="1"/>
</dbReference>
<evidence type="ECO:0000256" key="1">
    <source>
        <dbReference type="ARBA" id="ARBA00004141"/>
    </source>
</evidence>
<evidence type="ECO:0000256" key="5">
    <source>
        <dbReference type="ARBA" id="ARBA00023157"/>
    </source>
</evidence>
<evidence type="ECO:0000256" key="6">
    <source>
        <dbReference type="SAM" id="Phobius"/>
    </source>
</evidence>
<evidence type="ECO:0000256" key="7">
    <source>
        <dbReference type="SAM" id="SignalP"/>
    </source>
</evidence>
<keyword evidence="4 6" id="KW-0472">Membrane</keyword>
<dbReference type="FunFam" id="2.20.100.10:FF:000001">
    <property type="entry name" value="semaphorin-5A isoform X1"/>
    <property type="match status" value="1"/>
</dbReference>
<dbReference type="Proteomes" id="UP000678499">
    <property type="component" value="Unassembled WGS sequence"/>
</dbReference>
<dbReference type="SUPFAM" id="SSF82895">
    <property type="entry name" value="TSP-1 type 1 repeat"/>
    <property type="match status" value="2"/>
</dbReference>
<evidence type="ECO:0000313" key="9">
    <source>
        <dbReference type="EMBL" id="CAD7282947.1"/>
    </source>
</evidence>
<keyword evidence="5" id="KW-1015">Disulfide bond</keyword>
<evidence type="ECO:0000313" key="10">
    <source>
        <dbReference type="Proteomes" id="UP000678499"/>
    </source>
</evidence>
<feature type="transmembrane region" description="Helical" evidence="6">
    <location>
        <begin position="321"/>
        <end position="343"/>
    </location>
</feature>
<gene>
    <name evidence="9" type="ORF">NMOB1V02_LOCUS10565</name>
</gene>
<feature type="domain" description="G-protein coupled receptors family 2 profile 2" evidence="8">
    <location>
        <begin position="211"/>
        <end position="454"/>
    </location>
</feature>
<dbReference type="PROSITE" id="PS50092">
    <property type="entry name" value="TSP1"/>
    <property type="match status" value="1"/>
</dbReference>
<sequence length="487" mass="54007">MPQGSGWLLAAAIFTLSVNMAAGAAGWSPWSMFTSPCNKTCGGGKQTRIRSCTNPAPDPNIPGDACVGDAIEISDCNTEPCQSGWSNWTACSDNCTWGVQQRYTTCGDNATKCTGIQYKSEYRKCIRWNETNNLDATPQTASTRCPHPCILFKVKCPDYAICEQVTNYTAPEYKCVCTLGYTMNSAKDACIKPPPPEPTPRPIPTLAPSQKQIKMVITNTASTVILVCLSICLIIFLFLRIFTVDRVIHMNMEIALASAHALLLIPSDLIKEGIMCRVVSILLHFFFTATFAFMFLEALHMYSLVAYIVKKDGMLNRGQNMLVGWGLSAFVVLMTMCFCFDLYGGVYLCWMDMGRSGIILGQFVPNVALVILTFILIEAAGNADSFAKIPQERIQVFSARISQRTNLFIMPLVFCSWVLGIVSEYEQNIGLYGAFSALNSIIGVLILFCHLMANERVREKLMNCCSSLCDKSSKRRRRYSKNKPNKI</sequence>
<dbReference type="Pfam" id="PF00002">
    <property type="entry name" value="7tm_2"/>
    <property type="match status" value="1"/>
</dbReference>
<dbReference type="PRINTS" id="PR00249">
    <property type="entry name" value="GPCRSECRETIN"/>
</dbReference>
<organism evidence="9">
    <name type="scientific">Notodromas monacha</name>
    <dbReference type="NCBI Taxonomy" id="399045"/>
    <lineage>
        <taxon>Eukaryota</taxon>
        <taxon>Metazoa</taxon>
        <taxon>Ecdysozoa</taxon>
        <taxon>Arthropoda</taxon>
        <taxon>Crustacea</taxon>
        <taxon>Oligostraca</taxon>
        <taxon>Ostracoda</taxon>
        <taxon>Podocopa</taxon>
        <taxon>Podocopida</taxon>
        <taxon>Cypridocopina</taxon>
        <taxon>Cypridoidea</taxon>
        <taxon>Cyprididae</taxon>
        <taxon>Notodromas</taxon>
    </lineage>
</organism>
<proteinExistence type="predicted"/>
<evidence type="ECO:0000256" key="3">
    <source>
        <dbReference type="ARBA" id="ARBA00022989"/>
    </source>
</evidence>
<evidence type="ECO:0000256" key="4">
    <source>
        <dbReference type="ARBA" id="ARBA00023136"/>
    </source>
</evidence>
<name>A0A7R9BWM7_9CRUS</name>
<dbReference type="OrthoDB" id="5973910at2759"/>
<feature type="transmembrane region" description="Helical" evidence="6">
    <location>
        <begin position="429"/>
        <end position="453"/>
    </location>
</feature>
<keyword evidence="2 6" id="KW-0812">Transmembrane</keyword>
<feature type="signal peptide" evidence="7">
    <location>
        <begin position="1"/>
        <end position="23"/>
    </location>
</feature>
<dbReference type="GO" id="GO:0007166">
    <property type="term" value="P:cell surface receptor signaling pathway"/>
    <property type="evidence" value="ECO:0007669"/>
    <property type="project" value="InterPro"/>
</dbReference>
<dbReference type="InterPro" id="IPR000884">
    <property type="entry name" value="TSP1_rpt"/>
</dbReference>
<keyword evidence="3 6" id="KW-1133">Transmembrane helix</keyword>
<dbReference type="SMART" id="SM00209">
    <property type="entry name" value="TSP1"/>
    <property type="match status" value="2"/>
</dbReference>